<dbReference type="InterPro" id="IPR039422">
    <property type="entry name" value="MarR/SlyA-like"/>
</dbReference>
<evidence type="ECO:0000259" key="1">
    <source>
        <dbReference type="PROSITE" id="PS50995"/>
    </source>
</evidence>
<feature type="domain" description="HTH marR-type" evidence="1">
    <location>
        <begin position="3"/>
        <end position="133"/>
    </location>
</feature>
<dbReference type="InterPro" id="IPR000835">
    <property type="entry name" value="HTH_MarR-typ"/>
</dbReference>
<dbReference type="InterPro" id="IPR036388">
    <property type="entry name" value="WH-like_DNA-bd_sf"/>
</dbReference>
<organism evidence="2 3">
    <name type="scientific">Pseudofrankia asymbiotica</name>
    <dbReference type="NCBI Taxonomy" id="1834516"/>
    <lineage>
        <taxon>Bacteria</taxon>
        <taxon>Bacillati</taxon>
        <taxon>Actinomycetota</taxon>
        <taxon>Actinomycetes</taxon>
        <taxon>Frankiales</taxon>
        <taxon>Frankiaceae</taxon>
        <taxon>Pseudofrankia</taxon>
    </lineage>
</organism>
<dbReference type="PANTHER" id="PTHR33164:SF104">
    <property type="entry name" value="TRANSCRIPTIONAL REGULATORY PROTEIN"/>
    <property type="match status" value="1"/>
</dbReference>
<dbReference type="InterPro" id="IPR036390">
    <property type="entry name" value="WH_DNA-bd_sf"/>
</dbReference>
<sequence length="133" mass="14961">MPTDAQYQRLLAFRTALRRFDQWSRQQAEALGLTHTQHQLLLAIRGSASPAGPTIGEVAEALLIRHHSATELVDRTQQLGLVSRLRDPADSRRVHLRLTDHGRDVLAQLTAVHLQELRRLAPLLDALPRDMEG</sequence>
<dbReference type="Proteomes" id="UP000188929">
    <property type="component" value="Unassembled WGS sequence"/>
</dbReference>
<dbReference type="SMART" id="SM00347">
    <property type="entry name" value="HTH_MARR"/>
    <property type="match status" value="1"/>
</dbReference>
<dbReference type="Pfam" id="PF12802">
    <property type="entry name" value="MarR_2"/>
    <property type="match status" value="1"/>
</dbReference>
<dbReference type="OrthoDB" id="69852at2"/>
<dbReference type="Gene3D" id="1.10.10.10">
    <property type="entry name" value="Winged helix-like DNA-binding domain superfamily/Winged helix DNA-binding domain"/>
    <property type="match status" value="1"/>
</dbReference>
<reference evidence="3" key="1">
    <citation type="submission" date="2016-10" db="EMBL/GenBank/DDBJ databases">
        <title>Frankia sp. NRRL B-16386 Genome sequencing.</title>
        <authorList>
            <person name="Ghodhbane-Gtari F."/>
            <person name="Swanson E."/>
            <person name="Gueddou A."/>
            <person name="Hezbri K."/>
            <person name="Ktari K."/>
            <person name="Nouioui I."/>
            <person name="Morris K."/>
            <person name="Simpson S."/>
            <person name="Abebe-Akele F."/>
            <person name="Thomas K."/>
            <person name="Gtari M."/>
            <person name="Tisa L.S."/>
        </authorList>
    </citation>
    <scope>NUCLEOTIDE SEQUENCE [LARGE SCALE GENOMIC DNA]</scope>
    <source>
        <strain evidence="3">NRRL B-16386</strain>
    </source>
</reference>
<comment type="caution">
    <text evidence="2">The sequence shown here is derived from an EMBL/GenBank/DDBJ whole genome shotgun (WGS) entry which is preliminary data.</text>
</comment>
<dbReference type="PANTHER" id="PTHR33164">
    <property type="entry name" value="TRANSCRIPTIONAL REGULATOR, MARR FAMILY"/>
    <property type="match status" value="1"/>
</dbReference>
<dbReference type="PROSITE" id="PS50995">
    <property type="entry name" value="HTH_MARR_2"/>
    <property type="match status" value="1"/>
</dbReference>
<dbReference type="AlphaFoldDB" id="A0A1V2IKD0"/>
<proteinExistence type="predicted"/>
<name>A0A1V2IKD0_9ACTN</name>
<dbReference type="GO" id="GO:0003700">
    <property type="term" value="F:DNA-binding transcription factor activity"/>
    <property type="evidence" value="ECO:0007669"/>
    <property type="project" value="InterPro"/>
</dbReference>
<evidence type="ECO:0000313" key="3">
    <source>
        <dbReference type="Proteomes" id="UP000188929"/>
    </source>
</evidence>
<dbReference type="SUPFAM" id="SSF46785">
    <property type="entry name" value="Winged helix' DNA-binding domain"/>
    <property type="match status" value="1"/>
</dbReference>
<protein>
    <submittedName>
        <fullName evidence="2">MarR family transcriptional regulator</fullName>
    </submittedName>
</protein>
<gene>
    <name evidence="2" type="ORF">BL253_00950</name>
</gene>
<dbReference type="EMBL" id="MOMC01000003">
    <property type="protein sequence ID" value="ONH33618.1"/>
    <property type="molecule type" value="Genomic_DNA"/>
</dbReference>
<keyword evidence="3" id="KW-1185">Reference proteome</keyword>
<dbReference type="RefSeq" id="WP_076812497.1">
    <property type="nucleotide sequence ID" value="NZ_MOMC01000003.1"/>
</dbReference>
<evidence type="ECO:0000313" key="2">
    <source>
        <dbReference type="EMBL" id="ONH33618.1"/>
    </source>
</evidence>
<dbReference type="GO" id="GO:0006950">
    <property type="term" value="P:response to stress"/>
    <property type="evidence" value="ECO:0007669"/>
    <property type="project" value="TreeGrafter"/>
</dbReference>
<dbReference type="STRING" id="1834516.BL253_00950"/>
<accession>A0A1V2IKD0</accession>